<sequence>MAYFFISSPRNLIHYNWKMKKHYFVIDFEVVDLNIWQRFLKKKVFLKFTKIPFSFSICHYKKGKKIFKNQILNFKINLSNLSLTKLKKKIKETLNFAVKNLLGDFSFEISENNSSFICWNKLLEEEIIKMIFLKITIEEIKYSKTFSLKKIDNKSFNVNLFKYFKKINKTLNLIPSKYINKNGFIANAIGFLFFIKENDSKNKVLQKIKINWAKLQNEIKEYNNDDLSRIINYLNNQKSFQTHIERTLTTQKNNEFNFKILQYLEILRTNFEKFWQYKFKNTSKK</sequence>
<reference evidence="1 2" key="1">
    <citation type="journal article" date="2013" name="Genome Announc.">
        <title>Genome Sequence of Mycoplasma columbinum Strain SF7.</title>
        <authorList>
            <person name="Guo Z."/>
            <person name="Xu X."/>
            <person name="Zheng Q."/>
            <person name="Li T."/>
            <person name="Kuang S."/>
            <person name="Zhang Z."/>
            <person name="Chen Y."/>
            <person name="Lu X."/>
            <person name="Zhou R."/>
            <person name="Bi D."/>
            <person name="Jin H."/>
        </authorList>
    </citation>
    <scope>NUCLEOTIDE SEQUENCE [LARGE SCALE GENOMIC DNA]</scope>
    <source>
        <strain evidence="1 2">SF7</strain>
    </source>
</reference>
<accession>F9UKN8</accession>
<gene>
    <name evidence="1" type="ORF">MCSF7_02256</name>
</gene>
<comment type="caution">
    <text evidence="1">The sequence shown here is derived from an EMBL/GenBank/DDBJ whole genome shotgun (WGS) entry which is preliminary data.</text>
</comment>
<name>F9UKN8_9BACT</name>
<dbReference type="Proteomes" id="UP000004978">
    <property type="component" value="Unassembled WGS sequence"/>
</dbReference>
<dbReference type="EMBL" id="AFXA01000011">
    <property type="protein sequence ID" value="EGV00243.1"/>
    <property type="molecule type" value="Genomic_DNA"/>
</dbReference>
<organism evidence="1 2">
    <name type="scientific">Mycoplasmopsis columbina SF7</name>
    <dbReference type="NCBI Taxonomy" id="1037410"/>
    <lineage>
        <taxon>Bacteria</taxon>
        <taxon>Bacillati</taxon>
        <taxon>Mycoplasmatota</taxon>
        <taxon>Mycoplasmoidales</taxon>
        <taxon>Metamycoplasmataceae</taxon>
        <taxon>Mycoplasmopsis</taxon>
    </lineage>
</organism>
<protein>
    <submittedName>
        <fullName evidence="1">Uncharacterized protein</fullName>
    </submittedName>
</protein>
<evidence type="ECO:0000313" key="1">
    <source>
        <dbReference type="EMBL" id="EGV00243.1"/>
    </source>
</evidence>
<dbReference type="AlphaFoldDB" id="F9UKN8"/>
<dbReference type="STRING" id="1037410.MCSF7_02256"/>
<keyword evidence="2" id="KW-1185">Reference proteome</keyword>
<proteinExistence type="predicted"/>
<evidence type="ECO:0000313" key="2">
    <source>
        <dbReference type="Proteomes" id="UP000004978"/>
    </source>
</evidence>